<feature type="transmembrane region" description="Helical" evidence="2">
    <location>
        <begin position="108"/>
        <end position="125"/>
    </location>
</feature>
<feature type="transmembrane region" description="Helical" evidence="2">
    <location>
        <begin position="398"/>
        <end position="417"/>
    </location>
</feature>
<feature type="transmembrane region" description="Helical" evidence="2">
    <location>
        <begin position="516"/>
        <end position="540"/>
    </location>
</feature>
<keyword evidence="2" id="KW-0812">Transmembrane</keyword>
<feature type="compositionally biased region" description="Basic and acidic residues" evidence="1">
    <location>
        <begin position="160"/>
        <end position="180"/>
    </location>
</feature>
<evidence type="ECO:0000313" key="4">
    <source>
        <dbReference type="Proteomes" id="UP000005239"/>
    </source>
</evidence>
<sequence>MDPKAVEHVKEILHDKNRVWGQIMDQGSQATGLDPEQLAALIGGLISIYLTFGDQARIFANCILIGIPLFIYVFAPQEKPKHELIMIYCACYAVSTTLDPALQNNIPAYYLIKVIAHIVLFLRPYSLAEKILAMSQTVNEEKKEGDENDHKLFSKEELKKLFDRKSKSPPPEKPEGEKPKTSTTVSPWPQSSEMKSIEARSPPEHVRTAVSPSVAHQISDKPGGKGFRPNKGRNVMEDSPSPYQLDSSSSNESNGPNAPLDGRGVGAYDIEWEPKDRIVYNAPFDYAHLTYHIRMKNVSRFPTAFAIKSNAIPRVTASPCTGILKAGKSIYIAVTKMDQFDDALVMKDRIAFEYVRVPEDTPKFDFKLLQISTDGKMRLEINLKEKRREEKFRSMERAIYAFTISLFSLLINVLLKINEYAINLSSSNWELKQAAKCCCGTGMFYDYPHKRCEVASHVGFMFGRLNDSWSHMIVYAFVYPCLLLSLIAPLAAVLLGMAKREKREGDSRFPNPLYQMIWLLAGCGWISVIAPLPFTLWYYILGEGTRSMNQSVVMCHLYRTTMEAVPHSIDSMMTLFSVLLACARFVTQYHRNTLKLRTVERVSRAIWCVIFMCVALGVLRFFEHDATVYQFCMDTEPGPLWASRCMVREGALMNVVSRSFWKVFLPLADFIVQFLIPGLLLAFLHVGFIREPVIDMGALTRHNRFGRTPRDQTRILITTVTVSFLVSQVPTAFITTLSLTVNHFANNRALMLLAVFTGHFQPLLQMITIAANASALLTAYYVIVKDDDVDVGDSEESFSETEAQNEHLLLRVERPERRRSTRFLSVSHSFDTSSMRSLSRKGSTYPTDDDFV</sequence>
<feature type="transmembrane region" description="Helical" evidence="2">
    <location>
        <begin position="572"/>
        <end position="590"/>
    </location>
</feature>
<dbReference type="PANTHER" id="PTHR47023">
    <property type="entry name" value="SEX PEPTIDE RECEPTOR"/>
    <property type="match status" value="1"/>
</dbReference>
<dbReference type="EnsemblMetazoa" id="PPA08907.1">
    <property type="protein sequence ID" value="PPA08907.1"/>
    <property type="gene ID" value="WBGene00098461"/>
</dbReference>
<reference evidence="4" key="1">
    <citation type="journal article" date="2008" name="Nat. Genet.">
        <title>The Pristionchus pacificus genome provides a unique perspective on nematode lifestyle and parasitism.</title>
        <authorList>
            <person name="Dieterich C."/>
            <person name="Clifton S.W."/>
            <person name="Schuster L.N."/>
            <person name="Chinwalla A."/>
            <person name="Delehaunty K."/>
            <person name="Dinkelacker I."/>
            <person name="Fulton L."/>
            <person name="Fulton R."/>
            <person name="Godfrey J."/>
            <person name="Minx P."/>
            <person name="Mitreva M."/>
            <person name="Roeseler W."/>
            <person name="Tian H."/>
            <person name="Witte H."/>
            <person name="Yang S.P."/>
            <person name="Wilson R.K."/>
            <person name="Sommer R.J."/>
        </authorList>
    </citation>
    <scope>NUCLEOTIDE SEQUENCE [LARGE SCALE GENOMIC DNA]</scope>
    <source>
        <strain evidence="4">PS312</strain>
    </source>
</reference>
<dbReference type="AlphaFoldDB" id="A0A2A6CAY0"/>
<dbReference type="Proteomes" id="UP000005239">
    <property type="component" value="Unassembled WGS sequence"/>
</dbReference>
<dbReference type="Pfam" id="PF00635">
    <property type="entry name" value="Motile_Sperm"/>
    <property type="match status" value="1"/>
</dbReference>
<evidence type="ECO:0000256" key="2">
    <source>
        <dbReference type="SAM" id="Phobius"/>
    </source>
</evidence>
<organism evidence="3 4">
    <name type="scientific">Pristionchus pacificus</name>
    <name type="common">Parasitic nematode worm</name>
    <dbReference type="NCBI Taxonomy" id="54126"/>
    <lineage>
        <taxon>Eukaryota</taxon>
        <taxon>Metazoa</taxon>
        <taxon>Ecdysozoa</taxon>
        <taxon>Nematoda</taxon>
        <taxon>Chromadorea</taxon>
        <taxon>Rhabditida</taxon>
        <taxon>Rhabditina</taxon>
        <taxon>Diplogasteromorpha</taxon>
        <taxon>Diplogasteroidea</taxon>
        <taxon>Neodiplogasteridae</taxon>
        <taxon>Pristionchus</taxon>
    </lineage>
</organism>
<dbReference type="GO" id="GO:0008528">
    <property type="term" value="F:G protein-coupled peptide receptor activity"/>
    <property type="evidence" value="ECO:0000318"/>
    <property type="project" value="GO_Central"/>
</dbReference>
<name>A0A2A6CAY0_PRIPA</name>
<feature type="transmembrane region" description="Helical" evidence="2">
    <location>
        <begin position="670"/>
        <end position="694"/>
    </location>
</feature>
<feature type="compositionally biased region" description="Low complexity" evidence="1">
    <location>
        <begin position="238"/>
        <end position="250"/>
    </location>
</feature>
<dbReference type="InterPro" id="IPR000535">
    <property type="entry name" value="MSP_dom"/>
</dbReference>
<reference evidence="3" key="2">
    <citation type="submission" date="2022-06" db="UniProtKB">
        <authorList>
            <consortium name="EnsemblMetazoa"/>
        </authorList>
    </citation>
    <scope>IDENTIFICATION</scope>
    <source>
        <strain evidence="3">PS312</strain>
    </source>
</reference>
<dbReference type="GO" id="GO:0007186">
    <property type="term" value="P:G protein-coupled receptor signaling pathway"/>
    <property type="evidence" value="ECO:0000318"/>
    <property type="project" value="GO_Central"/>
</dbReference>
<feature type="region of interest" description="Disordered" evidence="1">
    <location>
        <begin position="160"/>
        <end position="262"/>
    </location>
</feature>
<feature type="transmembrane region" description="Helical" evidence="2">
    <location>
        <begin position="715"/>
        <end position="740"/>
    </location>
</feature>
<accession>A0A2A6CAY0</accession>
<feature type="transmembrane region" description="Helical" evidence="2">
    <location>
        <begin position="472"/>
        <end position="495"/>
    </location>
</feature>
<keyword evidence="4" id="KW-1185">Reference proteome</keyword>
<feature type="compositionally biased region" description="Basic and acidic residues" evidence="1">
    <location>
        <begin position="195"/>
        <end position="207"/>
    </location>
</feature>
<dbReference type="InterPro" id="IPR008962">
    <property type="entry name" value="PapD-like_sf"/>
</dbReference>
<dbReference type="InterPro" id="IPR053071">
    <property type="entry name" value="GPCR1-related_rcpt"/>
</dbReference>
<dbReference type="PROSITE" id="PS50202">
    <property type="entry name" value="MSP"/>
    <property type="match status" value="1"/>
</dbReference>
<dbReference type="SUPFAM" id="SSF49354">
    <property type="entry name" value="PapD-like"/>
    <property type="match status" value="1"/>
</dbReference>
<dbReference type="Gene3D" id="2.60.40.10">
    <property type="entry name" value="Immunoglobulins"/>
    <property type="match status" value="1"/>
</dbReference>
<accession>A0A8R1U6T3</accession>
<dbReference type="PANTHER" id="PTHR47023:SF6">
    <property type="entry name" value="G_PROTEIN_RECEP_F1_2 DOMAIN-CONTAINING PROTEIN"/>
    <property type="match status" value="1"/>
</dbReference>
<evidence type="ECO:0000313" key="3">
    <source>
        <dbReference type="EnsemblMetazoa" id="PPA08907.1"/>
    </source>
</evidence>
<feature type="transmembrane region" description="Helical" evidence="2">
    <location>
        <begin position="760"/>
        <end position="783"/>
    </location>
</feature>
<dbReference type="Gene3D" id="1.20.1070.10">
    <property type="entry name" value="Rhodopsin 7-helix transmembrane proteins"/>
    <property type="match status" value="1"/>
</dbReference>
<gene>
    <name evidence="3" type="primary">WBGene00098461</name>
</gene>
<dbReference type="InterPro" id="IPR013783">
    <property type="entry name" value="Ig-like_fold"/>
</dbReference>
<feature type="compositionally biased region" description="Polar residues" evidence="1">
    <location>
        <begin position="185"/>
        <end position="194"/>
    </location>
</feature>
<keyword evidence="2" id="KW-0472">Membrane</keyword>
<keyword evidence="2" id="KW-1133">Transmembrane helix</keyword>
<proteinExistence type="predicted"/>
<feature type="transmembrane region" description="Helical" evidence="2">
    <location>
        <begin position="58"/>
        <end position="75"/>
    </location>
</feature>
<evidence type="ECO:0000256" key="1">
    <source>
        <dbReference type="SAM" id="MobiDB-lite"/>
    </source>
</evidence>
<protein>
    <submittedName>
        <fullName evidence="3">Major sperm protein</fullName>
    </submittedName>
</protein>
<feature type="transmembrane region" description="Helical" evidence="2">
    <location>
        <begin position="602"/>
        <end position="622"/>
    </location>
</feature>
<dbReference type="GO" id="GO:0005886">
    <property type="term" value="C:plasma membrane"/>
    <property type="evidence" value="ECO:0000318"/>
    <property type="project" value="GO_Central"/>
</dbReference>